<keyword evidence="1" id="KW-0472">Membrane</keyword>
<accession>A0A2W5AST4</accession>
<evidence type="ECO:0000313" key="3">
    <source>
        <dbReference type="EMBL" id="PZO70978.1"/>
    </source>
</evidence>
<evidence type="ECO:0000313" key="4">
    <source>
        <dbReference type="Proteomes" id="UP000249555"/>
    </source>
</evidence>
<feature type="transmembrane region" description="Helical" evidence="1">
    <location>
        <begin position="81"/>
        <end position="108"/>
    </location>
</feature>
<dbReference type="Pfam" id="PF07331">
    <property type="entry name" value="TctB"/>
    <property type="match status" value="1"/>
</dbReference>
<protein>
    <recommendedName>
        <fullName evidence="2">DUF1468 domain-containing protein</fullName>
    </recommendedName>
</protein>
<comment type="caution">
    <text evidence="3">The sequence shown here is derived from an EMBL/GenBank/DDBJ whole genome shotgun (WGS) entry which is preliminary data.</text>
</comment>
<keyword evidence="1" id="KW-0812">Transmembrane</keyword>
<dbReference type="Proteomes" id="UP000249555">
    <property type="component" value="Unassembled WGS sequence"/>
</dbReference>
<dbReference type="AlphaFoldDB" id="A0A2W5AST4"/>
<evidence type="ECO:0000256" key="1">
    <source>
        <dbReference type="SAM" id="Phobius"/>
    </source>
</evidence>
<dbReference type="InterPro" id="IPR009936">
    <property type="entry name" value="DUF1468"/>
</dbReference>
<gene>
    <name evidence="3" type="ORF">DI640_14630</name>
</gene>
<sequence length="155" mass="17202">MNDRNMALLTDRLLAVGLFAASVVAATMAGDYHRGAGLFPTLVACMLALCAVALFLRTLFGRSYGAEISQIGVERVGAERLAGFVAAMIVYAFLMPRLGFVTTTLVFVGGVSFAFGLRNWRWLIFGTIAFTIGVQWLFRGVFNVQLPRDWFWRFF</sequence>
<evidence type="ECO:0000259" key="2">
    <source>
        <dbReference type="Pfam" id="PF07331"/>
    </source>
</evidence>
<feature type="transmembrane region" description="Helical" evidence="1">
    <location>
        <begin position="120"/>
        <end position="138"/>
    </location>
</feature>
<keyword evidence="1" id="KW-1133">Transmembrane helix</keyword>
<feature type="domain" description="DUF1468" evidence="2">
    <location>
        <begin position="15"/>
        <end position="147"/>
    </location>
</feature>
<organism evidence="3 4">
    <name type="scientific">Sphingomonas taxi</name>
    <dbReference type="NCBI Taxonomy" id="1549858"/>
    <lineage>
        <taxon>Bacteria</taxon>
        <taxon>Pseudomonadati</taxon>
        <taxon>Pseudomonadota</taxon>
        <taxon>Alphaproteobacteria</taxon>
        <taxon>Sphingomonadales</taxon>
        <taxon>Sphingomonadaceae</taxon>
        <taxon>Sphingomonas</taxon>
    </lineage>
</organism>
<proteinExistence type="predicted"/>
<reference evidence="3 4" key="1">
    <citation type="submission" date="2017-08" db="EMBL/GenBank/DDBJ databases">
        <title>Infants hospitalized years apart are colonized by the same room-sourced microbial strains.</title>
        <authorList>
            <person name="Brooks B."/>
            <person name="Olm M.R."/>
            <person name="Firek B.A."/>
            <person name="Baker R."/>
            <person name="Thomas B.C."/>
            <person name="Morowitz M.J."/>
            <person name="Banfield J.F."/>
        </authorList>
    </citation>
    <scope>NUCLEOTIDE SEQUENCE [LARGE SCALE GENOMIC DNA]</scope>
    <source>
        <strain evidence="3">S2_018_000_R3_119</strain>
    </source>
</reference>
<name>A0A2W5AST4_9SPHN</name>
<feature type="transmembrane region" description="Helical" evidence="1">
    <location>
        <begin position="39"/>
        <end position="60"/>
    </location>
</feature>
<dbReference type="EMBL" id="QFMX01000082">
    <property type="protein sequence ID" value="PZO70978.1"/>
    <property type="molecule type" value="Genomic_DNA"/>
</dbReference>